<keyword evidence="3" id="KW-1185">Reference proteome</keyword>
<organism evidence="2 3">
    <name type="scientific">Amycolatopsis balhimycina DSM 5908</name>
    <dbReference type="NCBI Taxonomy" id="1081091"/>
    <lineage>
        <taxon>Bacteria</taxon>
        <taxon>Bacillati</taxon>
        <taxon>Actinomycetota</taxon>
        <taxon>Actinomycetes</taxon>
        <taxon>Pseudonocardiales</taxon>
        <taxon>Pseudonocardiaceae</taxon>
        <taxon>Amycolatopsis</taxon>
    </lineage>
</organism>
<evidence type="ECO:0000256" key="1">
    <source>
        <dbReference type="SAM" id="MobiDB-lite"/>
    </source>
</evidence>
<accession>A0A428WL12</accession>
<evidence type="ECO:0000313" key="3">
    <source>
        <dbReference type="Proteomes" id="UP000286716"/>
    </source>
</evidence>
<dbReference type="AlphaFoldDB" id="A0A428WL12"/>
<reference evidence="2 3" key="1">
    <citation type="submission" date="2018-05" db="EMBL/GenBank/DDBJ databases">
        <title>Evolution of GPA BGCs.</title>
        <authorList>
            <person name="Waglechner N."/>
            <person name="Wright G.D."/>
        </authorList>
    </citation>
    <scope>NUCLEOTIDE SEQUENCE [LARGE SCALE GENOMIC DNA]</scope>
    <source>
        <strain evidence="2 3">DSM 5908</strain>
    </source>
</reference>
<sequence>MPQLSTRGPVPMRRPAAPPLEQTGTELTRDQRYHGARVVASAAIDADDCALLLAVLGLEPADGIATRSGPRS</sequence>
<name>A0A428WL12_AMYBA</name>
<gene>
    <name evidence="2" type="ORF">DMA12_18005</name>
</gene>
<protein>
    <submittedName>
        <fullName evidence="2">Uncharacterized protein</fullName>
    </submittedName>
</protein>
<comment type="caution">
    <text evidence="2">The sequence shown here is derived from an EMBL/GenBank/DDBJ whole genome shotgun (WGS) entry which is preliminary data.</text>
</comment>
<evidence type="ECO:0000313" key="2">
    <source>
        <dbReference type="EMBL" id="RSM43774.1"/>
    </source>
</evidence>
<dbReference type="EMBL" id="QHHU01000023">
    <property type="protein sequence ID" value="RSM43774.1"/>
    <property type="molecule type" value="Genomic_DNA"/>
</dbReference>
<feature type="region of interest" description="Disordered" evidence="1">
    <location>
        <begin position="1"/>
        <end position="29"/>
    </location>
</feature>
<proteinExistence type="predicted"/>
<dbReference type="Proteomes" id="UP000286716">
    <property type="component" value="Unassembled WGS sequence"/>
</dbReference>